<name>A0A9N9X2N0_PHACE</name>
<dbReference type="AlphaFoldDB" id="A0A9N9X2N0"/>
<proteinExistence type="predicted"/>
<evidence type="ECO:0000313" key="3">
    <source>
        <dbReference type="Proteomes" id="UP001153737"/>
    </source>
</evidence>
<gene>
    <name evidence="2" type="ORF">PHAECO_LOCUS6344</name>
</gene>
<dbReference type="PANTHER" id="PTHR10773:SF19">
    <property type="match status" value="1"/>
</dbReference>
<sequence length="820" mass="96090">MDRPNSRTMRILQNAKNAKLVEDVEAGLSSEKENIRPINCEIETELNSFSMDGNNHDIISKNDAHVGDNEENNIITENPNNPNILDISSCYGLQNTNNFSMNEPEDIGGSHRLSESDSLLIFDIPEVTENIFSNSNEEFNVESCLNQPDHMNLGTLDQLDLQFIGEDREVFVLQNTNLKEFRDEEKDTNSDSIEEREEENEEEHEGDHEEEHEKEYEEEHEQEHEKEHEGEHELRDFSETGENVDKGKRRKRYLVDEAKWSSSINKKRREKGEKYYGKKKVDNEWKYNVFRQKKVIKCRCKCKLSSKKSVLKCGLLTEDERNEIFSSFWSELDWKQRKLYIQLLVNVKTTRRHRHRLVEAESRRKYSWKYHLKKSDERIPVCKTMFLNTLGIGERMVMNWKQAELSEGKSLKSEIDNDNSTVRNDLKENLRLFFREIPKTESHYCRASSSKLYLEPNWTSKSALYNLYKNTWCVEQHMKPLSIAVFYHIFDEMNLSLFRPKKDQCDTCFTYKAGNLSEEAYECHQLKKREARESKAADKESNNKVYCMDLQSVLLCPKSNVSSLYFKTKLIVHNFTIYNMKTKEAYCYLWHESAGGVSSNDYCSIICYFLKQFVIGTLSPDQNIIIYSDGCTSQNRNANLSNALLNMASYYKVTIEQKYLEKGHTQMEADSIHSTIEQRLRRTDINVPADYVGVCLAARRNPSPYLVKYLDYTFFKNFGELKFLSSLRPGKRTGDPVVTDIRALQYSPNGSILYKLRHTDTYTPLLFRNPNKIQPCSLESLPQLYGRPIPIKKDKWDNLQSLKKSLKKDYHSFYDNLPYF</sequence>
<evidence type="ECO:0000313" key="2">
    <source>
        <dbReference type="EMBL" id="CAG9818856.1"/>
    </source>
</evidence>
<keyword evidence="3" id="KW-1185">Reference proteome</keyword>
<reference evidence="2" key="2">
    <citation type="submission" date="2022-10" db="EMBL/GenBank/DDBJ databases">
        <authorList>
            <consortium name="ENA_rothamsted_submissions"/>
            <consortium name="culmorum"/>
            <person name="King R."/>
        </authorList>
    </citation>
    <scope>NUCLEOTIDE SEQUENCE</scope>
</reference>
<dbReference type="PANTHER" id="PTHR10773">
    <property type="entry name" value="DNA-DIRECTED RNA POLYMERASES I, II, AND III SUBUNIT RPABC2"/>
    <property type="match status" value="1"/>
</dbReference>
<feature type="compositionally biased region" description="Acidic residues" evidence="1">
    <location>
        <begin position="192"/>
        <end position="204"/>
    </location>
</feature>
<dbReference type="EMBL" id="OU896708">
    <property type="protein sequence ID" value="CAG9818856.1"/>
    <property type="molecule type" value="Genomic_DNA"/>
</dbReference>
<dbReference type="Proteomes" id="UP001153737">
    <property type="component" value="Chromosome 2"/>
</dbReference>
<dbReference type="OrthoDB" id="6775418at2759"/>
<reference evidence="2" key="1">
    <citation type="submission" date="2022-01" db="EMBL/GenBank/DDBJ databases">
        <authorList>
            <person name="King R."/>
        </authorList>
    </citation>
    <scope>NUCLEOTIDE SEQUENCE</scope>
</reference>
<accession>A0A9N9X2N0</accession>
<evidence type="ECO:0000256" key="1">
    <source>
        <dbReference type="SAM" id="MobiDB-lite"/>
    </source>
</evidence>
<protein>
    <submittedName>
        <fullName evidence="2">Uncharacterized protein</fullName>
    </submittedName>
</protein>
<feature type="region of interest" description="Disordered" evidence="1">
    <location>
        <begin position="182"/>
        <end position="246"/>
    </location>
</feature>
<feature type="compositionally biased region" description="Basic and acidic residues" evidence="1">
    <location>
        <begin position="205"/>
        <end position="246"/>
    </location>
</feature>
<organism evidence="2 3">
    <name type="scientific">Phaedon cochleariae</name>
    <name type="common">Mustard beetle</name>
    <dbReference type="NCBI Taxonomy" id="80249"/>
    <lineage>
        <taxon>Eukaryota</taxon>
        <taxon>Metazoa</taxon>
        <taxon>Ecdysozoa</taxon>
        <taxon>Arthropoda</taxon>
        <taxon>Hexapoda</taxon>
        <taxon>Insecta</taxon>
        <taxon>Pterygota</taxon>
        <taxon>Neoptera</taxon>
        <taxon>Endopterygota</taxon>
        <taxon>Coleoptera</taxon>
        <taxon>Polyphaga</taxon>
        <taxon>Cucujiformia</taxon>
        <taxon>Chrysomeloidea</taxon>
        <taxon>Chrysomelidae</taxon>
        <taxon>Chrysomelinae</taxon>
        <taxon>Chrysomelini</taxon>
        <taxon>Phaedon</taxon>
    </lineage>
</organism>